<proteinExistence type="inferred from homology"/>
<dbReference type="InterPro" id="IPR051313">
    <property type="entry name" value="Bact_iron-sidero_bind"/>
</dbReference>
<evidence type="ECO:0000256" key="1">
    <source>
        <dbReference type="ARBA" id="ARBA00004196"/>
    </source>
</evidence>
<protein>
    <submittedName>
        <fullName evidence="6">Iron complex transport system substrate-binding protein</fullName>
    </submittedName>
</protein>
<evidence type="ECO:0000313" key="7">
    <source>
        <dbReference type="Proteomes" id="UP000184452"/>
    </source>
</evidence>
<sequence length="362" mass="38445">MRSGRLPTVRPIPTEKAPVHMDSTLRRSGGIGTAALLALGLVACGTPAEEEAPAAGPADGAFPVSIESALGTAEITEAPERVVTLGQGSAETAIALGTVPVGVEDYEWGSDDTGYLPWVHEAVTEAGAELPTRFAGAEDIDFEAIIELEPDVILAPWSGVTQEQYDILTDIAPTVAYPDLPWSTDWDQQIEIIGEALGKAEDAQGLIDGIETQFEEAAAAHPEFADLTFSYVYNTGPGTLGVFLPDEQRVAMVRGLGLTVDPVVETFPETEGTDSAVIGLENADRLADSDLVFTFYSSPENREEIEAQDLYQAIPAVGRGSIVAPEDQPFVTGSSIINPLTVPWALERYVPLIEEAAAHLDD</sequence>
<dbReference type="PROSITE" id="PS50983">
    <property type="entry name" value="FE_B12_PBP"/>
    <property type="match status" value="1"/>
</dbReference>
<evidence type="ECO:0000313" key="6">
    <source>
        <dbReference type="EMBL" id="SHK05152.1"/>
    </source>
</evidence>
<keyword evidence="7" id="KW-1185">Reference proteome</keyword>
<comment type="similarity">
    <text evidence="2">Belongs to the bacterial solute-binding protein 8 family.</text>
</comment>
<dbReference type="STRING" id="758803.SAMN05421803_1135"/>
<comment type="subcellular location">
    <subcellularLocation>
        <location evidence="1">Cell envelope</location>
    </subcellularLocation>
</comment>
<keyword evidence="3" id="KW-0813">Transport</keyword>
<feature type="domain" description="Fe/B12 periplasmic-binding" evidence="5">
    <location>
        <begin position="81"/>
        <end position="357"/>
    </location>
</feature>
<dbReference type="EMBL" id="FQZK01000013">
    <property type="protein sequence ID" value="SHK05152.1"/>
    <property type="molecule type" value="Genomic_DNA"/>
</dbReference>
<evidence type="ECO:0000259" key="5">
    <source>
        <dbReference type="PROSITE" id="PS50983"/>
    </source>
</evidence>
<organism evidence="6 7">
    <name type="scientific">Nocardiopsis flavescens</name>
    <dbReference type="NCBI Taxonomy" id="758803"/>
    <lineage>
        <taxon>Bacteria</taxon>
        <taxon>Bacillati</taxon>
        <taxon>Actinomycetota</taxon>
        <taxon>Actinomycetes</taxon>
        <taxon>Streptosporangiales</taxon>
        <taxon>Nocardiopsidaceae</taxon>
        <taxon>Nocardiopsis</taxon>
    </lineage>
</organism>
<dbReference type="AlphaFoldDB" id="A0A1M6PBA2"/>
<dbReference type="PANTHER" id="PTHR30532">
    <property type="entry name" value="IRON III DICITRATE-BINDING PERIPLASMIC PROTEIN"/>
    <property type="match status" value="1"/>
</dbReference>
<dbReference type="SUPFAM" id="SSF53807">
    <property type="entry name" value="Helical backbone' metal receptor"/>
    <property type="match status" value="1"/>
</dbReference>
<gene>
    <name evidence="6" type="ORF">SAMN05421803_1135</name>
</gene>
<evidence type="ECO:0000256" key="4">
    <source>
        <dbReference type="ARBA" id="ARBA00022729"/>
    </source>
</evidence>
<dbReference type="InterPro" id="IPR002491">
    <property type="entry name" value="ABC_transptr_periplasmic_BD"/>
</dbReference>
<reference evidence="6 7" key="1">
    <citation type="submission" date="2016-11" db="EMBL/GenBank/DDBJ databases">
        <authorList>
            <person name="Jaros S."/>
            <person name="Januszkiewicz K."/>
            <person name="Wedrychowicz H."/>
        </authorList>
    </citation>
    <scope>NUCLEOTIDE SEQUENCE [LARGE SCALE GENOMIC DNA]</scope>
    <source>
        <strain evidence="6 7">CGMCC 4.5723</strain>
    </source>
</reference>
<dbReference type="GO" id="GO:0030288">
    <property type="term" value="C:outer membrane-bounded periplasmic space"/>
    <property type="evidence" value="ECO:0007669"/>
    <property type="project" value="TreeGrafter"/>
</dbReference>
<dbReference type="Pfam" id="PF01497">
    <property type="entry name" value="Peripla_BP_2"/>
    <property type="match status" value="1"/>
</dbReference>
<evidence type="ECO:0000256" key="2">
    <source>
        <dbReference type="ARBA" id="ARBA00008814"/>
    </source>
</evidence>
<keyword evidence="4" id="KW-0732">Signal</keyword>
<dbReference type="GO" id="GO:1901678">
    <property type="term" value="P:iron coordination entity transport"/>
    <property type="evidence" value="ECO:0007669"/>
    <property type="project" value="UniProtKB-ARBA"/>
</dbReference>
<accession>A0A1M6PBA2</accession>
<dbReference type="PANTHER" id="PTHR30532:SF28">
    <property type="entry name" value="PETROBACTIN-BINDING PROTEIN YCLQ"/>
    <property type="match status" value="1"/>
</dbReference>
<name>A0A1M6PBA2_9ACTN</name>
<dbReference type="Proteomes" id="UP000184452">
    <property type="component" value="Unassembled WGS sequence"/>
</dbReference>
<dbReference type="CDD" id="cd01146">
    <property type="entry name" value="FhuD"/>
    <property type="match status" value="1"/>
</dbReference>
<evidence type="ECO:0000256" key="3">
    <source>
        <dbReference type="ARBA" id="ARBA00022448"/>
    </source>
</evidence>
<dbReference type="Gene3D" id="3.40.50.1980">
    <property type="entry name" value="Nitrogenase molybdenum iron protein domain"/>
    <property type="match status" value="2"/>
</dbReference>